<keyword evidence="2" id="KW-0472">Membrane</keyword>
<reference evidence="5 6" key="1">
    <citation type="journal article" date="2018" name="Appl. Microbiol. Biotechnol.">
        <title>Characterization of the caprolactam degradation pathway in Pseudomonas jessenii using mass spectrometry-based proteomics.</title>
        <authorList>
            <person name="Otzen M."/>
            <person name="Palacio C."/>
            <person name="Janssen D.B."/>
        </authorList>
    </citation>
    <scope>NUCLEOTIDE SEQUENCE [LARGE SCALE GENOMIC DNA]</scope>
    <source>
        <strain evidence="5 6">GO3</strain>
    </source>
</reference>
<evidence type="ECO:0000259" key="3">
    <source>
        <dbReference type="Pfam" id="PF15604"/>
    </source>
</evidence>
<organism evidence="5 6">
    <name type="scientific">Pseudomonas jessenii</name>
    <dbReference type="NCBI Taxonomy" id="77298"/>
    <lineage>
        <taxon>Bacteria</taxon>
        <taxon>Pseudomonadati</taxon>
        <taxon>Pseudomonadota</taxon>
        <taxon>Gammaproteobacteria</taxon>
        <taxon>Pseudomonadales</taxon>
        <taxon>Pseudomonadaceae</taxon>
        <taxon>Pseudomonas</taxon>
    </lineage>
</organism>
<dbReference type="RefSeq" id="WP_110656968.1">
    <property type="nucleotide sequence ID" value="NZ_PDLL01000006.1"/>
</dbReference>
<evidence type="ECO:0000256" key="1">
    <source>
        <dbReference type="SAM" id="MobiDB-lite"/>
    </source>
</evidence>
<keyword evidence="2" id="KW-0812">Transmembrane</keyword>
<dbReference type="Proteomes" id="UP000247437">
    <property type="component" value="Unassembled WGS sequence"/>
</dbReference>
<feature type="compositionally biased region" description="Basic and acidic residues" evidence="1">
    <location>
        <begin position="246"/>
        <end position="258"/>
    </location>
</feature>
<feature type="transmembrane region" description="Helical" evidence="2">
    <location>
        <begin position="123"/>
        <end position="147"/>
    </location>
</feature>
<dbReference type="Pfam" id="PF15604">
    <property type="entry name" value="Ntox15"/>
    <property type="match status" value="1"/>
</dbReference>
<feature type="compositionally biased region" description="Basic and acidic residues" evidence="1">
    <location>
        <begin position="274"/>
        <end position="289"/>
    </location>
</feature>
<dbReference type="InterPro" id="IPR028949">
    <property type="entry name" value="Ntox15"/>
</dbReference>
<feature type="transmembrane region" description="Helical" evidence="2">
    <location>
        <begin position="88"/>
        <end position="111"/>
    </location>
</feature>
<sequence>MFLWRFVPTWHDIERRITHEMGYQGGARFRTHFNEPAPSLSLNIRRINSVSYAFNQAEWEAGRLLRQRFSDIDISSILNELIDVVTQMAMIVAGSVLTGGAIGAGVGAFLGGAGAIPMGAAGAAMGLQVSTWILGILGLTSVAEFFVEGLPRIGEYYLTGINIAWKGPRGEEGLNPFSQDDPFAEGRAAHHIALGHVEVVVLLLGAIVAYITRGRGNANVLAQEMRASPKGARLGEWMLKHEDALKKRPDLQTAEPRRGALSPQEPAPPAHRPSGKDKDAPRDKPNAMPLHKVECFKADKMPASKIGEFERQLKGQEDGLNRLTVDEYLENIANPVKRSRAAAKQARNTLQTNLQRRFNEEFLQTMGAKAAKAESIKKAKETMSNLAGLHNPDLSAGGKDIIADFGDRQVNSSIGPQWRPKVASLKNAAEAVPTPLRGQTYLNVNLHKC</sequence>
<feature type="transmembrane region" description="Helical" evidence="2">
    <location>
        <begin position="188"/>
        <end position="211"/>
    </location>
</feature>
<comment type="caution">
    <text evidence="5">The sequence shown here is derived from an EMBL/GenBank/DDBJ whole genome shotgun (WGS) entry which is preliminary data.</text>
</comment>
<protein>
    <submittedName>
        <fullName evidence="5">Uncharacterized protein</fullName>
    </submittedName>
</protein>
<evidence type="ECO:0000313" key="5">
    <source>
        <dbReference type="EMBL" id="PYY72356.1"/>
    </source>
</evidence>
<feature type="domain" description="Novel toxin 15" evidence="3">
    <location>
        <begin position="305"/>
        <end position="446"/>
    </location>
</feature>
<dbReference type="InterPro" id="IPR049195">
    <property type="entry name" value="Tre1-like_N"/>
</dbReference>
<name>A0A2W0EWX0_PSEJE</name>
<gene>
    <name evidence="5" type="ORF">CRX42_01360</name>
</gene>
<dbReference type="AlphaFoldDB" id="A0A2W0EWX0"/>
<keyword evidence="2" id="KW-1133">Transmembrane helix</keyword>
<dbReference type="Pfam" id="PF21724">
    <property type="entry name" value="DUF6861"/>
    <property type="match status" value="1"/>
</dbReference>
<feature type="region of interest" description="Disordered" evidence="1">
    <location>
        <begin position="246"/>
        <end position="289"/>
    </location>
</feature>
<evidence type="ECO:0000259" key="4">
    <source>
        <dbReference type="Pfam" id="PF21724"/>
    </source>
</evidence>
<feature type="domain" description="NAD(+)--protein-arginine ADP-ribosyltransferase Tre1-like N-terminal" evidence="4">
    <location>
        <begin position="51"/>
        <end position="242"/>
    </location>
</feature>
<proteinExistence type="predicted"/>
<dbReference type="OrthoDB" id="3261089at2"/>
<evidence type="ECO:0000313" key="6">
    <source>
        <dbReference type="Proteomes" id="UP000247437"/>
    </source>
</evidence>
<evidence type="ECO:0000256" key="2">
    <source>
        <dbReference type="SAM" id="Phobius"/>
    </source>
</evidence>
<dbReference type="EMBL" id="PDLL01000006">
    <property type="protein sequence ID" value="PYY72356.1"/>
    <property type="molecule type" value="Genomic_DNA"/>
</dbReference>
<accession>A0A2W0EWX0</accession>